<dbReference type="OrthoDB" id="68755at2759"/>
<organism evidence="1">
    <name type="scientific">Blastocystis hominis</name>
    <dbReference type="NCBI Taxonomy" id="12968"/>
    <lineage>
        <taxon>Eukaryota</taxon>
        <taxon>Sar</taxon>
        <taxon>Stramenopiles</taxon>
        <taxon>Bigyra</taxon>
        <taxon>Opalozoa</taxon>
        <taxon>Opalinata</taxon>
        <taxon>Blastocystidae</taxon>
        <taxon>Blastocystis</taxon>
    </lineage>
</organism>
<accession>D8M139</accession>
<dbReference type="GO" id="GO:0004611">
    <property type="term" value="F:phosphoenolpyruvate carboxykinase activity"/>
    <property type="evidence" value="ECO:0007669"/>
    <property type="project" value="InterPro"/>
</dbReference>
<dbReference type="RefSeq" id="XP_012895826.1">
    <property type="nucleotide sequence ID" value="XM_013040372.1"/>
</dbReference>
<keyword evidence="2" id="KW-1185">Reference proteome</keyword>
<dbReference type="EMBL" id="FN668644">
    <property type="protein sequence ID" value="CBK21778.2"/>
    <property type="molecule type" value="Genomic_DNA"/>
</dbReference>
<dbReference type="InParanoid" id="D8M139"/>
<dbReference type="GO" id="GO:0006094">
    <property type="term" value="P:gluconeogenesis"/>
    <property type="evidence" value="ECO:0007669"/>
    <property type="project" value="InterPro"/>
</dbReference>
<dbReference type="InterPro" id="IPR008210">
    <property type="entry name" value="PEP_carboxykinase_N"/>
</dbReference>
<evidence type="ECO:0000313" key="1">
    <source>
        <dbReference type="EMBL" id="CBK21778.2"/>
    </source>
</evidence>
<dbReference type="Proteomes" id="UP000008312">
    <property type="component" value="Unassembled WGS sequence"/>
</dbReference>
<evidence type="ECO:0000313" key="2">
    <source>
        <dbReference type="Proteomes" id="UP000008312"/>
    </source>
</evidence>
<gene>
    <name evidence="1" type="ORF">GSBLH_T00001895001</name>
</gene>
<dbReference type="OMA" id="EFNWSLA"/>
<dbReference type="GO" id="GO:0017076">
    <property type="term" value="F:purine nucleotide binding"/>
    <property type="evidence" value="ECO:0007669"/>
    <property type="project" value="InterPro"/>
</dbReference>
<dbReference type="Gene3D" id="3.40.449.10">
    <property type="entry name" value="Phosphoenolpyruvate Carboxykinase, domain 1"/>
    <property type="match status" value="1"/>
</dbReference>
<sequence length="422" mass="45497">MQARFRGLTNLVHYAKYVVCPRVGLRVFSTEASPSQDVYEHISNMKTKDLFQFEPFNNEDLLEFPRTKAGRDYSLNWALANEYFTVWGNAYRNPSIDILERDSHGEVDRDGNTTCTRHYLPSSEVAVKSGDFEDISDSVKDFLSQVPNLYVEDAAVCSGRCAELRIRSVTNDAVTAMALKNLFHRMPLRDPMTPHPLSVIVARGMPESFTAIGTDPHSKSLTVIATGNTPIDRIVAEVAKAAAKQMDAARGTFEVEIPETEPGKGPTKQVKKGPVLQSVVGAAVVQNPAGETVMICGIPEEAKNAAMKAGKLFCGSNAVLTKDGVSRVFAGEAVKAGAAPVSGSMIVNGEAFVPIAGDNLLSFPSKVVFVEENGKPVQSEDVAKMLGAYCCCEDTAKFAAELLQKQGAEFVCVDAASVGSLF</sequence>
<protein>
    <submittedName>
        <fullName evidence="1">Uncharacterized protein</fullName>
    </submittedName>
</protein>
<proteinExistence type="predicted"/>
<name>D8M139_BLAHO</name>
<dbReference type="GeneID" id="24919116"/>
<reference evidence="1" key="1">
    <citation type="submission" date="2010-02" db="EMBL/GenBank/DDBJ databases">
        <title>Sequencing and annotation of the Blastocystis hominis genome.</title>
        <authorList>
            <person name="Wincker P."/>
        </authorList>
    </citation>
    <scope>NUCLEOTIDE SEQUENCE</scope>
    <source>
        <strain evidence="1">Singapore isolate B</strain>
    </source>
</reference>
<dbReference type="AlphaFoldDB" id="D8M139"/>